<evidence type="ECO:0000313" key="2">
    <source>
        <dbReference type="EMBL" id="PAB55442.1"/>
    </source>
</evidence>
<accession>A0A1Z1N782</accession>
<evidence type="ECO:0000313" key="1">
    <source>
        <dbReference type="EMBL" id="PAB52278.1"/>
    </source>
</evidence>
<dbReference type="Proteomes" id="UP000216008">
    <property type="component" value="Unassembled WGS sequence"/>
</dbReference>
<gene>
    <name evidence="1" type="ORF">A3P64_07280</name>
    <name evidence="2" type="ORF">A3Q24_04710</name>
</gene>
<proteinExistence type="predicted"/>
<dbReference type="EMBL" id="NIBD01000024">
    <property type="protein sequence ID" value="PAB55442.1"/>
    <property type="molecule type" value="Genomic_DNA"/>
</dbReference>
<dbReference type="Proteomes" id="UP000216448">
    <property type="component" value="Unassembled WGS sequence"/>
</dbReference>
<reference evidence="3 4" key="1">
    <citation type="submission" date="2017-05" db="EMBL/GenBank/DDBJ databases">
        <title>Lactobacillus johnsonii from commercial turkeys.</title>
        <authorList>
            <person name="Johnson T.J."/>
            <person name="Youmans B."/>
        </authorList>
    </citation>
    <scope>NUCLEOTIDE SEQUENCE [LARGE SCALE GENOMIC DNA]</scope>
    <source>
        <strain evidence="2 3">UMNLJ114</strain>
        <strain evidence="1 4">UMNLJ54</strain>
    </source>
</reference>
<dbReference type="Pfam" id="PF24727">
    <property type="entry name" value="DUF7679"/>
    <property type="match status" value="1"/>
</dbReference>
<comment type="caution">
    <text evidence="2">The sequence shown here is derived from an EMBL/GenBank/DDBJ whole genome shotgun (WGS) entry which is preliminary data.</text>
</comment>
<name>A0A1Z1N782_LACJH</name>
<protein>
    <submittedName>
        <fullName evidence="2">Uncharacterized protein</fullName>
    </submittedName>
</protein>
<organism evidence="2 3">
    <name type="scientific">Lactobacillus johnsonii</name>
    <dbReference type="NCBI Taxonomy" id="33959"/>
    <lineage>
        <taxon>Bacteria</taxon>
        <taxon>Bacillati</taxon>
        <taxon>Bacillota</taxon>
        <taxon>Bacilli</taxon>
        <taxon>Lactobacillales</taxon>
        <taxon>Lactobacillaceae</taxon>
        <taxon>Lactobacillus</taxon>
    </lineage>
</organism>
<evidence type="ECO:0000313" key="3">
    <source>
        <dbReference type="Proteomes" id="UP000216008"/>
    </source>
</evidence>
<dbReference type="RefSeq" id="WP_087713118.1">
    <property type="nucleotide sequence ID" value="NZ_CP021703.1"/>
</dbReference>
<dbReference type="AlphaFoldDB" id="A0A1Z1N782"/>
<dbReference type="EMBL" id="NIBB01000047">
    <property type="protein sequence ID" value="PAB52278.1"/>
    <property type="molecule type" value="Genomic_DNA"/>
</dbReference>
<sequence>MRKRQEYIWCLIELSNGNKEWYCLSKVLRRALFIEKKHNQFWKQTMIGNYITVARSKYIKGRARLTVGRIEKIRIRKKGATDWHWSRNQFVTAEHLLDLKDSYNYLRHDYCWYNRLAIKVALIYWHNKLIQIRLNSKRYALKKKRLKLERTVK</sequence>
<dbReference type="InterPro" id="IPR056096">
    <property type="entry name" value="DUF7679"/>
</dbReference>
<evidence type="ECO:0000313" key="4">
    <source>
        <dbReference type="Proteomes" id="UP000216448"/>
    </source>
</evidence>